<protein>
    <recommendedName>
        <fullName evidence="4">DUF4333 domain-containing protein</fullName>
    </recommendedName>
</protein>
<evidence type="ECO:0000256" key="1">
    <source>
        <dbReference type="SAM" id="Phobius"/>
    </source>
</evidence>
<keyword evidence="1" id="KW-0472">Membrane</keyword>
<reference evidence="2 3" key="1">
    <citation type="journal article" date="2019" name="Int. J. Syst. Evol. Microbiol.">
        <title>The Global Catalogue of Microorganisms (GCM) 10K type strain sequencing project: providing services to taxonomists for standard genome sequencing and annotation.</title>
        <authorList>
            <consortium name="The Broad Institute Genomics Platform"/>
            <consortium name="The Broad Institute Genome Sequencing Center for Infectious Disease"/>
            <person name="Wu L."/>
            <person name="Ma J."/>
        </authorList>
    </citation>
    <scope>NUCLEOTIDE SEQUENCE [LARGE SCALE GENOMIC DNA]</scope>
    <source>
        <strain evidence="2 3">JCM 14718</strain>
    </source>
</reference>
<sequence length="199" mass="21059">MSPSSPRKTLLSIAIGAVVAVVAVIAYVIWSKSPSVPSKTESERQLSQQLPAYQHTTVTAVCETPSADHEWHCRLRDGNGRYGYATGSVLVGKRTSGKYTYVVSNTEYKWGFPVAADGTVSDDVTLQDGIPAKYAVWSIAQKALLSVGAAAPALDAFTCPDVSEGQTVTCTGPPAMPSAQLTHKTGTDYSATFKMTLPA</sequence>
<keyword evidence="1" id="KW-1133">Transmembrane helix</keyword>
<gene>
    <name evidence="2" type="ORF">GCM10009765_15110</name>
</gene>
<evidence type="ECO:0000313" key="3">
    <source>
        <dbReference type="Proteomes" id="UP001500618"/>
    </source>
</evidence>
<comment type="caution">
    <text evidence="2">The sequence shown here is derived from an EMBL/GenBank/DDBJ whole genome shotgun (WGS) entry which is preliminary data.</text>
</comment>
<proteinExistence type="predicted"/>
<name>A0ABN2G7V1_9ACTN</name>
<accession>A0ABN2G7V1</accession>
<evidence type="ECO:0008006" key="4">
    <source>
        <dbReference type="Google" id="ProtNLM"/>
    </source>
</evidence>
<keyword evidence="1" id="KW-0812">Transmembrane</keyword>
<dbReference type="Proteomes" id="UP001500618">
    <property type="component" value="Unassembled WGS sequence"/>
</dbReference>
<feature type="transmembrane region" description="Helical" evidence="1">
    <location>
        <begin position="9"/>
        <end position="30"/>
    </location>
</feature>
<evidence type="ECO:0000313" key="2">
    <source>
        <dbReference type="EMBL" id="GAA1666613.1"/>
    </source>
</evidence>
<dbReference type="RefSeq" id="WP_344308393.1">
    <property type="nucleotide sequence ID" value="NZ_BAAANY010000005.1"/>
</dbReference>
<keyword evidence="3" id="KW-1185">Reference proteome</keyword>
<dbReference type="EMBL" id="BAAANY010000005">
    <property type="protein sequence ID" value="GAA1666613.1"/>
    <property type="molecule type" value="Genomic_DNA"/>
</dbReference>
<organism evidence="2 3">
    <name type="scientific">Fodinicola feengrottensis</name>
    <dbReference type="NCBI Taxonomy" id="435914"/>
    <lineage>
        <taxon>Bacteria</taxon>
        <taxon>Bacillati</taxon>
        <taxon>Actinomycetota</taxon>
        <taxon>Actinomycetes</taxon>
        <taxon>Mycobacteriales</taxon>
        <taxon>Fodinicola</taxon>
    </lineage>
</organism>